<evidence type="ECO:0000313" key="3">
    <source>
        <dbReference type="Proteomes" id="UP000548326"/>
    </source>
</evidence>
<reference evidence="2 3" key="1">
    <citation type="submission" date="2020-08" db="EMBL/GenBank/DDBJ databases">
        <title>Genomic Encyclopedia of Type Strains, Phase IV (KMG-V): Genome sequencing to study the core and pangenomes of soil and plant-associated prokaryotes.</title>
        <authorList>
            <person name="Whitman W."/>
        </authorList>
    </citation>
    <scope>NUCLEOTIDE SEQUENCE [LARGE SCALE GENOMIC DNA]</scope>
    <source>
        <strain evidence="2 3">MP601</strain>
    </source>
</reference>
<dbReference type="EMBL" id="JACHCA010000020">
    <property type="protein sequence ID" value="MBB6131162.1"/>
    <property type="molecule type" value="Genomic_DNA"/>
</dbReference>
<keyword evidence="1" id="KW-1133">Transmembrane helix</keyword>
<feature type="transmembrane region" description="Helical" evidence="1">
    <location>
        <begin position="41"/>
        <end position="58"/>
    </location>
</feature>
<name>A0A841JLL4_9SPHI</name>
<evidence type="ECO:0000256" key="1">
    <source>
        <dbReference type="SAM" id="Phobius"/>
    </source>
</evidence>
<dbReference type="AlphaFoldDB" id="A0A841JLL4"/>
<organism evidence="2 3">
    <name type="scientific">Mucilaginibacter lappiensis</name>
    <dbReference type="NCBI Taxonomy" id="354630"/>
    <lineage>
        <taxon>Bacteria</taxon>
        <taxon>Pseudomonadati</taxon>
        <taxon>Bacteroidota</taxon>
        <taxon>Sphingobacteriia</taxon>
        <taxon>Sphingobacteriales</taxon>
        <taxon>Sphingobacteriaceae</taxon>
        <taxon>Mucilaginibacter</taxon>
    </lineage>
</organism>
<evidence type="ECO:0000313" key="2">
    <source>
        <dbReference type="EMBL" id="MBB6131162.1"/>
    </source>
</evidence>
<gene>
    <name evidence="2" type="ORF">HDF22_005313</name>
</gene>
<dbReference type="RefSeq" id="WP_183589737.1">
    <property type="nucleotide sequence ID" value="NZ_JACHCA010000020.1"/>
</dbReference>
<comment type="caution">
    <text evidence="2">The sequence shown here is derived from an EMBL/GenBank/DDBJ whole genome shotgun (WGS) entry which is preliminary data.</text>
</comment>
<protein>
    <submittedName>
        <fullName evidence="2">Uncharacterized protein</fullName>
    </submittedName>
</protein>
<dbReference type="Proteomes" id="UP000548326">
    <property type="component" value="Unassembled WGS sequence"/>
</dbReference>
<sequence>MNANQKSQSCIPATSQRPDMPVFNLENTSRMGCQIRTRSKCFPNFFLLSLALLISVSINCSAQQNLATARDGQHDFDFNIGTWKTHISRLVKPLTGSKTWTELNGFVTVRKVWDGRAQVEEIEADGVAGHFEGLTLFLYNPQSHQWSMNFADSSDGVIEQPSMGEFKDGRGEFFQQAVYNGRSIMVRMIWSDITSTSHRVEQSFSDDGGRTWEPNFIGVLTQEKQAVGQMQITTQDTNHDFDFAFGSWKEHSSRLKNPLTGSKTWIEMEGKSKAYKLWNGRGNLTELESDGPNGHLEFLALRLYNPKSQQWNLTFATSKVGVLGMPALIGGFKSGRGEFYDQELFNDKAIWVRFTVFSISVDSMQSEQAFSDNGGRTWETNWINKYTRINE</sequence>
<keyword evidence="1" id="KW-0812">Transmembrane</keyword>
<accession>A0A841JLL4</accession>
<proteinExistence type="predicted"/>
<keyword evidence="1" id="KW-0472">Membrane</keyword>